<keyword evidence="8" id="KW-0443">Lipid metabolism</keyword>
<dbReference type="InterPro" id="IPR036250">
    <property type="entry name" value="AcylCo_DH-like_C"/>
</dbReference>
<evidence type="ECO:0000256" key="8">
    <source>
        <dbReference type="ARBA" id="ARBA00023098"/>
    </source>
</evidence>
<evidence type="ECO:0000256" key="9">
    <source>
        <dbReference type="ARBA" id="ARBA00023140"/>
    </source>
</evidence>
<evidence type="ECO:0000256" key="3">
    <source>
        <dbReference type="ARBA" id="ARBA00006288"/>
    </source>
</evidence>
<dbReference type="Proteomes" id="UP000604825">
    <property type="component" value="Unassembled WGS sequence"/>
</dbReference>
<keyword evidence="13" id="KW-1185">Reference proteome</keyword>
<dbReference type="FunFam" id="1.20.140.10:FF:000010">
    <property type="entry name" value="Acyl-coenzyme A oxidase"/>
    <property type="match status" value="1"/>
</dbReference>
<comment type="cofactor">
    <cofactor evidence="1">
        <name>FAD</name>
        <dbReference type="ChEBI" id="CHEBI:57692"/>
    </cofactor>
</comment>
<feature type="domain" description="Acyl-CoA oxidase C-terminal" evidence="10">
    <location>
        <begin position="286"/>
        <end position="392"/>
    </location>
</feature>
<evidence type="ECO:0000259" key="10">
    <source>
        <dbReference type="Pfam" id="PF01756"/>
    </source>
</evidence>
<dbReference type="InterPro" id="IPR046373">
    <property type="entry name" value="Acyl-CoA_Oxase/DH_mid-dom_sf"/>
</dbReference>
<name>A0A811QC36_9POAL</name>
<dbReference type="EMBL" id="CAJGYO010000009">
    <property type="protein sequence ID" value="CAD6253197.1"/>
    <property type="molecule type" value="Genomic_DNA"/>
</dbReference>
<dbReference type="Gene3D" id="2.40.110.10">
    <property type="entry name" value="Butyryl-CoA Dehydrogenase, subunit A, domain 2"/>
    <property type="match status" value="1"/>
</dbReference>
<comment type="subcellular location">
    <subcellularLocation>
        <location evidence="2">Peroxisome</location>
    </subcellularLocation>
</comment>
<gene>
    <name evidence="12" type="ORF">NCGR_LOCUS36832</name>
</gene>
<evidence type="ECO:0000256" key="2">
    <source>
        <dbReference type="ARBA" id="ARBA00004275"/>
    </source>
</evidence>
<dbReference type="GO" id="GO:0003997">
    <property type="term" value="F:acyl-CoA oxidase activity"/>
    <property type="evidence" value="ECO:0007669"/>
    <property type="project" value="InterPro"/>
</dbReference>
<organism evidence="12 13">
    <name type="scientific">Miscanthus lutarioriparius</name>
    <dbReference type="NCBI Taxonomy" id="422564"/>
    <lineage>
        <taxon>Eukaryota</taxon>
        <taxon>Viridiplantae</taxon>
        <taxon>Streptophyta</taxon>
        <taxon>Embryophyta</taxon>
        <taxon>Tracheophyta</taxon>
        <taxon>Spermatophyta</taxon>
        <taxon>Magnoliopsida</taxon>
        <taxon>Liliopsida</taxon>
        <taxon>Poales</taxon>
        <taxon>Poaceae</taxon>
        <taxon>PACMAD clade</taxon>
        <taxon>Panicoideae</taxon>
        <taxon>Andropogonodae</taxon>
        <taxon>Andropogoneae</taxon>
        <taxon>Saccharinae</taxon>
        <taxon>Miscanthus</taxon>
    </lineage>
</organism>
<evidence type="ECO:0000313" key="12">
    <source>
        <dbReference type="EMBL" id="CAD6253197.1"/>
    </source>
</evidence>
<comment type="similarity">
    <text evidence="3">Belongs to the acyl-CoA oxidase family.</text>
</comment>
<evidence type="ECO:0000256" key="1">
    <source>
        <dbReference type="ARBA" id="ARBA00001974"/>
    </source>
</evidence>
<dbReference type="SUPFAM" id="SSF56645">
    <property type="entry name" value="Acyl-CoA dehydrogenase NM domain-like"/>
    <property type="match status" value="1"/>
</dbReference>
<evidence type="ECO:0000256" key="5">
    <source>
        <dbReference type="ARBA" id="ARBA00022827"/>
    </source>
</evidence>
<evidence type="ECO:0000259" key="11">
    <source>
        <dbReference type="Pfam" id="PF22924"/>
    </source>
</evidence>
<dbReference type="Pfam" id="PF01756">
    <property type="entry name" value="ACOX"/>
    <property type="match status" value="1"/>
</dbReference>
<sequence>MGIHAFIVPTRDHETHAILPGIEINDCGHKIGLNGVDNGALRFRSVRIPRDNLLNRFGDVSSSLPTINKRFAATLGELVGGRVGIAYCSVGVLKVAVTIAVRYALLRHQFGPPKQPEISVLDYQSHQNKLMPMLASSYAFHFATVQLVDKYSEMKKTNDEDLIADVHVLSSGLKAYITSYTAKSISICREACGGHGYAAVNRFGALRNDHDIFQTFEGDNTVLLQQVAGDLLKQYQEKFKGGTLSVTWNYLRDSMGTYLSQPNPVTARWEGEDHLRILISSWMHSECLNHLLTLAESHIESVILAKFIESVKSCPDEKTRGVLKLVCDLYALDRIWKDIGTYRNVDYVAPDKAKAIHKLTDYLSYQVRLVTRELIDAFDLPDLIIRAPIGMQSEAYAQYTQYVGS</sequence>
<dbReference type="SUPFAM" id="SSF47203">
    <property type="entry name" value="Acyl-CoA dehydrogenase C-terminal domain-like"/>
    <property type="match status" value="2"/>
</dbReference>
<dbReference type="Pfam" id="PF22924">
    <property type="entry name" value="ACOX_C_alpha1"/>
    <property type="match status" value="1"/>
</dbReference>
<reference evidence="12" key="1">
    <citation type="submission" date="2020-10" db="EMBL/GenBank/DDBJ databases">
        <authorList>
            <person name="Han B."/>
            <person name="Lu T."/>
            <person name="Zhao Q."/>
            <person name="Huang X."/>
            <person name="Zhao Y."/>
        </authorList>
    </citation>
    <scope>NUCLEOTIDE SEQUENCE</scope>
</reference>
<dbReference type="OrthoDB" id="538336at2759"/>
<keyword evidence="4" id="KW-0285">Flavoprotein</keyword>
<dbReference type="GO" id="GO:0005504">
    <property type="term" value="F:fatty acid binding"/>
    <property type="evidence" value="ECO:0007669"/>
    <property type="project" value="TreeGrafter"/>
</dbReference>
<keyword evidence="5" id="KW-0274">FAD</keyword>
<dbReference type="InterPro" id="IPR055060">
    <property type="entry name" value="ACOX_C_alpha1"/>
</dbReference>
<keyword evidence="9" id="KW-0576">Peroxisome</keyword>
<dbReference type="InterPro" id="IPR009100">
    <property type="entry name" value="AcylCoA_DH/oxidase_NM_dom_sf"/>
</dbReference>
<dbReference type="PANTHER" id="PTHR10909">
    <property type="entry name" value="ELECTRON TRANSPORT OXIDOREDUCTASE"/>
    <property type="match status" value="1"/>
</dbReference>
<dbReference type="InterPro" id="IPR002655">
    <property type="entry name" value="Acyl-CoA_oxidase_C"/>
</dbReference>
<evidence type="ECO:0000256" key="4">
    <source>
        <dbReference type="ARBA" id="ARBA00022630"/>
    </source>
</evidence>
<dbReference type="PANTHER" id="PTHR10909:SF378">
    <property type="entry name" value="ACYL-COENZYME A OXIDASE"/>
    <property type="match status" value="1"/>
</dbReference>
<dbReference type="GO" id="GO:0033540">
    <property type="term" value="P:fatty acid beta-oxidation using acyl-CoA oxidase"/>
    <property type="evidence" value="ECO:0007669"/>
    <property type="project" value="TreeGrafter"/>
</dbReference>
<dbReference type="AlphaFoldDB" id="A0A811QC36"/>
<proteinExistence type="inferred from homology"/>
<keyword evidence="6" id="KW-0276">Fatty acid metabolism</keyword>
<evidence type="ECO:0000256" key="7">
    <source>
        <dbReference type="ARBA" id="ARBA00023002"/>
    </source>
</evidence>
<dbReference type="Gene3D" id="1.20.140.10">
    <property type="entry name" value="Butyryl-CoA Dehydrogenase, subunit A, domain 3"/>
    <property type="match status" value="2"/>
</dbReference>
<dbReference type="GO" id="GO:0071949">
    <property type="term" value="F:FAD binding"/>
    <property type="evidence" value="ECO:0007669"/>
    <property type="project" value="InterPro"/>
</dbReference>
<evidence type="ECO:0008006" key="14">
    <source>
        <dbReference type="Google" id="ProtNLM"/>
    </source>
</evidence>
<protein>
    <recommendedName>
        <fullName evidence="14">Acyl-CoA oxidase</fullName>
    </recommendedName>
</protein>
<comment type="caution">
    <text evidence="12">The sequence shown here is derived from an EMBL/GenBank/DDBJ whole genome shotgun (WGS) entry which is preliminary data.</text>
</comment>
<dbReference type="GO" id="GO:0055088">
    <property type="term" value="P:lipid homeostasis"/>
    <property type="evidence" value="ECO:0007669"/>
    <property type="project" value="TreeGrafter"/>
</dbReference>
<evidence type="ECO:0000256" key="6">
    <source>
        <dbReference type="ARBA" id="ARBA00022832"/>
    </source>
</evidence>
<accession>A0A811QC36</accession>
<dbReference type="InterPro" id="IPR012258">
    <property type="entry name" value="Acyl-CoA_oxidase"/>
</dbReference>
<keyword evidence="7" id="KW-0560">Oxidoreductase</keyword>
<dbReference type="GO" id="GO:0005777">
    <property type="term" value="C:peroxisome"/>
    <property type="evidence" value="ECO:0007669"/>
    <property type="project" value="UniProtKB-SubCell"/>
</dbReference>
<feature type="domain" description="Acyl-CoA oxidase C-alpha1" evidence="11">
    <location>
        <begin position="76"/>
        <end position="231"/>
    </location>
</feature>
<evidence type="ECO:0000313" key="13">
    <source>
        <dbReference type="Proteomes" id="UP000604825"/>
    </source>
</evidence>